<dbReference type="STRING" id="5601.A0A0D2FXH6"/>
<accession>A0A0D2FXH6</accession>
<organism evidence="3 4">
    <name type="scientific">Phialophora macrospora</name>
    <dbReference type="NCBI Taxonomy" id="1851006"/>
    <lineage>
        <taxon>Eukaryota</taxon>
        <taxon>Fungi</taxon>
        <taxon>Dikarya</taxon>
        <taxon>Ascomycota</taxon>
        <taxon>Pezizomycotina</taxon>
        <taxon>Eurotiomycetes</taxon>
        <taxon>Chaetothyriomycetidae</taxon>
        <taxon>Chaetothyriales</taxon>
        <taxon>Herpotrichiellaceae</taxon>
        <taxon>Phialophora</taxon>
    </lineage>
</organism>
<dbReference type="AlphaFoldDB" id="A0A0D2FXH6"/>
<feature type="region of interest" description="Disordered" evidence="2">
    <location>
        <begin position="97"/>
        <end position="228"/>
    </location>
</feature>
<evidence type="ECO:0000313" key="4">
    <source>
        <dbReference type="Proteomes" id="UP000054266"/>
    </source>
</evidence>
<feature type="coiled-coil region" evidence="1">
    <location>
        <begin position="394"/>
        <end position="421"/>
    </location>
</feature>
<keyword evidence="1" id="KW-0175">Coiled coil</keyword>
<feature type="compositionally biased region" description="Polar residues" evidence="2">
    <location>
        <begin position="97"/>
        <end position="106"/>
    </location>
</feature>
<sequence>MTAVDRPWPLVGDSSIPNDKPSWKPKHFGMQSWSTRKTAFDETLYDMVVLRLPSTTSEDELDDQLSAEAQNLGILPIQPAADVDGIGSSLSTMTFASDSVNQSPARSQSTTSTSGASSEHRPPTLSSRISDRSPSTMDMHSSAAGKDGKRGSPLSRGFRKMAEFRKKRSGGLTSSSTLTSISSDAESHDSERASVDIGSPSSVKSRKDSWSPPTFAVRSSHDPPQFIDTESLKSSRECKEMLDLQMAQLEEKARFLEFQASLLAQLRAQRDALRSLKKADHLRILAEQTSKNERAVEELEARQLEEEMKMESEHDLEKRAVMLRLRHMEAYCQNPTPPPTPVDLSSGCPSTGSILPERKVTERDYHNLAQQYRERDIMDTLHASKINVLRGKQKKAVERFLEKKEKELELMEREQKKELALIDRDFTSQETDIRLALDMKKARLESRWRTQALIERTKAETATGLKHAPLADVVAREDIDTSLGRL</sequence>
<evidence type="ECO:0000313" key="3">
    <source>
        <dbReference type="EMBL" id="KIW73168.1"/>
    </source>
</evidence>
<evidence type="ECO:0000256" key="2">
    <source>
        <dbReference type="SAM" id="MobiDB-lite"/>
    </source>
</evidence>
<name>A0A0D2FXH6_9EURO</name>
<proteinExistence type="predicted"/>
<feature type="compositionally biased region" description="Polar residues" evidence="2">
    <location>
        <begin position="124"/>
        <end position="139"/>
    </location>
</feature>
<dbReference type="Proteomes" id="UP000054266">
    <property type="component" value="Unassembled WGS sequence"/>
</dbReference>
<feature type="compositionally biased region" description="Low complexity" evidence="2">
    <location>
        <begin position="170"/>
        <end position="183"/>
    </location>
</feature>
<feature type="compositionally biased region" description="Low complexity" evidence="2">
    <location>
        <begin position="107"/>
        <end position="117"/>
    </location>
</feature>
<keyword evidence="4" id="KW-1185">Reference proteome</keyword>
<feature type="compositionally biased region" description="Basic and acidic residues" evidence="2">
    <location>
        <begin position="185"/>
        <end position="194"/>
    </location>
</feature>
<feature type="region of interest" description="Disordered" evidence="2">
    <location>
        <begin position="1"/>
        <end position="23"/>
    </location>
</feature>
<gene>
    <name evidence="3" type="ORF">PV04_01306</name>
</gene>
<evidence type="ECO:0000256" key="1">
    <source>
        <dbReference type="SAM" id="Coils"/>
    </source>
</evidence>
<protein>
    <submittedName>
        <fullName evidence="3">Uncharacterized protein</fullName>
    </submittedName>
</protein>
<dbReference type="EMBL" id="KN846956">
    <property type="protein sequence ID" value="KIW73168.1"/>
    <property type="molecule type" value="Genomic_DNA"/>
</dbReference>
<dbReference type="HOGENOM" id="CLU_540821_0_0_1"/>
<feature type="coiled-coil region" evidence="1">
    <location>
        <begin position="232"/>
        <end position="314"/>
    </location>
</feature>
<reference evidence="3 4" key="1">
    <citation type="submission" date="2015-01" db="EMBL/GenBank/DDBJ databases">
        <title>The Genome Sequence of Capronia semiimmersa CBS27337.</title>
        <authorList>
            <consortium name="The Broad Institute Genomics Platform"/>
            <person name="Cuomo C."/>
            <person name="de Hoog S."/>
            <person name="Gorbushina A."/>
            <person name="Stielow B."/>
            <person name="Teixiera M."/>
            <person name="Abouelleil A."/>
            <person name="Chapman S.B."/>
            <person name="Priest M."/>
            <person name="Young S.K."/>
            <person name="Wortman J."/>
            <person name="Nusbaum C."/>
            <person name="Birren B."/>
        </authorList>
    </citation>
    <scope>NUCLEOTIDE SEQUENCE [LARGE SCALE GENOMIC DNA]</scope>
    <source>
        <strain evidence="3 4">CBS 27337</strain>
    </source>
</reference>